<evidence type="ECO:0000256" key="3">
    <source>
        <dbReference type="SAM" id="MobiDB-lite"/>
    </source>
</evidence>
<sequence>MNVQEMREKRANLVSQARDLIETAEKENRELDTKQYDKIMADVDDLKAKIDRQETLEQEERFLEQSQGRVATNYQPGEMPGEERETNPRKTEQYRSAFWEAQRKGKNAINSEQHNLLHRQDVRSLAIGNDAVGGYIVPDEFEANLIRLVEDNNVMRGLATTIQTGSGVREFPIERDRGEAFWIGEEEDYETSDAEFGNITLGAHKLTTATFASEELLNDAFFDIEAYVSDIFGTRIAEKEELAFIDGDGDNKPTGVLEDATDEVEVSSASQLKADKLLDLYHSLRRNHRRNSTFLIHDSMAKAIRKLKDGNGQFIWAPGIQAGQPDTILNRPVAISDHMPEAEAGNQVIAFGDFSRYYIADRVGMAMQRLDEVRAMRGQIGFRMYRRLDGRLMDSTAVKTLSFADSSGGDS</sequence>
<feature type="domain" description="Phage capsid-like C-terminal" evidence="4">
    <location>
        <begin position="133"/>
        <end position="403"/>
    </location>
</feature>
<dbReference type="Pfam" id="PF05065">
    <property type="entry name" value="Phage_capsid"/>
    <property type="match status" value="1"/>
</dbReference>
<keyword evidence="7" id="KW-1185">Reference proteome</keyword>
<feature type="compositionally biased region" description="Polar residues" evidence="3">
    <location>
        <begin position="66"/>
        <end position="75"/>
    </location>
</feature>
<evidence type="ECO:0000313" key="6">
    <source>
        <dbReference type="EMBL" id="QQK75149.1"/>
    </source>
</evidence>
<dbReference type="RefSeq" id="WP_200127674.1">
    <property type="nucleotide sequence ID" value="NZ_CP054705.1"/>
</dbReference>
<proteinExistence type="predicted"/>
<comment type="subcellular location">
    <subcellularLocation>
        <location evidence="1">Virion</location>
    </subcellularLocation>
</comment>
<feature type="compositionally biased region" description="Basic and acidic residues" evidence="3">
    <location>
        <begin position="81"/>
        <end position="90"/>
    </location>
</feature>
<evidence type="ECO:0000259" key="4">
    <source>
        <dbReference type="Pfam" id="PF05065"/>
    </source>
</evidence>
<dbReference type="KEGG" id="scia:HUG15_05370"/>
<dbReference type="EMBL" id="CP054705">
    <property type="protein sequence ID" value="QQK75149.1"/>
    <property type="molecule type" value="Genomic_DNA"/>
</dbReference>
<evidence type="ECO:0000313" key="5">
    <source>
        <dbReference type="EMBL" id="QQK75088.1"/>
    </source>
</evidence>
<protein>
    <submittedName>
        <fullName evidence="6">Phage major capsid protein</fullName>
    </submittedName>
</protein>
<evidence type="ECO:0000256" key="1">
    <source>
        <dbReference type="ARBA" id="ARBA00004328"/>
    </source>
</evidence>
<dbReference type="AlphaFoldDB" id="A0A7T7CAQ5"/>
<dbReference type="Gene3D" id="3.30.2400.10">
    <property type="entry name" value="Major capsid protein gp5"/>
    <property type="match status" value="1"/>
</dbReference>
<organism evidence="6 7">
    <name type="scientific">Salicibibacter cibarius</name>
    <dbReference type="NCBI Taxonomy" id="2743000"/>
    <lineage>
        <taxon>Bacteria</taxon>
        <taxon>Bacillati</taxon>
        <taxon>Bacillota</taxon>
        <taxon>Bacilli</taxon>
        <taxon>Bacillales</taxon>
        <taxon>Bacillaceae</taxon>
        <taxon>Salicibibacter</taxon>
    </lineage>
</organism>
<dbReference type="Gene3D" id="3.30.2320.10">
    <property type="entry name" value="hypothetical protein PF0899 domain"/>
    <property type="match status" value="1"/>
</dbReference>
<keyword evidence="2" id="KW-0175">Coiled coil</keyword>
<feature type="coiled-coil region" evidence="2">
    <location>
        <begin position="3"/>
        <end position="56"/>
    </location>
</feature>
<feature type="region of interest" description="Disordered" evidence="3">
    <location>
        <begin position="66"/>
        <end position="90"/>
    </location>
</feature>
<evidence type="ECO:0000256" key="2">
    <source>
        <dbReference type="SAM" id="Coils"/>
    </source>
</evidence>
<name>A0A7T7CAQ5_9BACI</name>
<gene>
    <name evidence="5" type="ORF">HUG15_05370</name>
    <name evidence="6" type="ORF">HUG15_05705</name>
</gene>
<dbReference type="EMBL" id="CP054705">
    <property type="protein sequence ID" value="QQK75088.1"/>
    <property type="molecule type" value="Genomic_DNA"/>
</dbReference>
<dbReference type="InterPro" id="IPR054612">
    <property type="entry name" value="Phage_capsid-like_C"/>
</dbReference>
<dbReference type="InterPro" id="IPR024455">
    <property type="entry name" value="Phage_capsid"/>
</dbReference>
<evidence type="ECO:0000313" key="7">
    <source>
        <dbReference type="Proteomes" id="UP000595823"/>
    </source>
</evidence>
<dbReference type="SUPFAM" id="SSF56563">
    <property type="entry name" value="Major capsid protein gp5"/>
    <property type="match status" value="1"/>
</dbReference>
<accession>A0A7T7CAQ5</accession>
<dbReference type="Proteomes" id="UP000595823">
    <property type="component" value="Chromosome"/>
</dbReference>
<reference evidence="6 7" key="1">
    <citation type="submission" date="2020-06" db="EMBL/GenBank/DDBJ databases">
        <title>Genomic analysis of Salicibibacter sp. NKC5-3.</title>
        <authorList>
            <person name="Oh Y.J."/>
        </authorList>
    </citation>
    <scope>NUCLEOTIDE SEQUENCE [LARGE SCALE GENOMIC DNA]</scope>
    <source>
        <strain evidence="6 7">NKC5-3</strain>
    </source>
</reference>
<dbReference type="NCBIfam" id="TIGR01554">
    <property type="entry name" value="major_cap_HK97"/>
    <property type="match status" value="1"/>
</dbReference>
<dbReference type="KEGG" id="scia:HUG15_05705"/>